<organism evidence="1 2">
    <name type="scientific">Sorghum bicolor</name>
    <name type="common">Sorghum</name>
    <name type="synonym">Sorghum vulgare</name>
    <dbReference type="NCBI Taxonomy" id="4558"/>
    <lineage>
        <taxon>Eukaryota</taxon>
        <taxon>Viridiplantae</taxon>
        <taxon>Streptophyta</taxon>
        <taxon>Embryophyta</taxon>
        <taxon>Tracheophyta</taxon>
        <taxon>Spermatophyta</taxon>
        <taxon>Magnoliopsida</taxon>
        <taxon>Liliopsida</taxon>
        <taxon>Poales</taxon>
        <taxon>Poaceae</taxon>
        <taxon>PACMAD clade</taxon>
        <taxon>Panicoideae</taxon>
        <taxon>Andropogonodae</taxon>
        <taxon>Andropogoneae</taxon>
        <taxon>Sorghinae</taxon>
        <taxon>Sorghum</taxon>
    </lineage>
</organism>
<evidence type="ECO:0000313" key="1">
    <source>
        <dbReference type="EMBL" id="KAG0545426.1"/>
    </source>
</evidence>
<gene>
    <name evidence="1" type="ORF">BDA96_02G360500</name>
</gene>
<evidence type="ECO:0000313" key="2">
    <source>
        <dbReference type="Proteomes" id="UP000807115"/>
    </source>
</evidence>
<protein>
    <submittedName>
        <fullName evidence="1">Uncharacterized protein</fullName>
    </submittedName>
</protein>
<proteinExistence type="predicted"/>
<reference evidence="1" key="1">
    <citation type="journal article" date="2019" name="BMC Genomics">
        <title>A new reference genome for Sorghum bicolor reveals high levels of sequence similarity between sweet and grain genotypes: implications for the genetics of sugar metabolism.</title>
        <authorList>
            <person name="Cooper E.A."/>
            <person name="Brenton Z.W."/>
            <person name="Flinn B.S."/>
            <person name="Jenkins J."/>
            <person name="Shu S."/>
            <person name="Flowers D."/>
            <person name="Luo F."/>
            <person name="Wang Y."/>
            <person name="Xia P."/>
            <person name="Barry K."/>
            <person name="Daum C."/>
            <person name="Lipzen A."/>
            <person name="Yoshinaga Y."/>
            <person name="Schmutz J."/>
            <person name="Saski C."/>
            <person name="Vermerris W."/>
            <person name="Kresovich S."/>
        </authorList>
    </citation>
    <scope>NUCLEOTIDE SEQUENCE</scope>
</reference>
<comment type="caution">
    <text evidence="1">The sequence shown here is derived from an EMBL/GenBank/DDBJ whole genome shotgun (WGS) entry which is preliminary data.</text>
</comment>
<accession>A0A921UXJ3</accession>
<dbReference type="EMBL" id="CM027681">
    <property type="protein sequence ID" value="KAG0545426.1"/>
    <property type="molecule type" value="Genomic_DNA"/>
</dbReference>
<dbReference type="AlphaFoldDB" id="A0A921UXJ3"/>
<name>A0A921UXJ3_SORBI</name>
<reference evidence="1" key="2">
    <citation type="submission" date="2020-10" db="EMBL/GenBank/DDBJ databases">
        <authorList>
            <person name="Cooper E.A."/>
            <person name="Brenton Z.W."/>
            <person name="Flinn B.S."/>
            <person name="Jenkins J."/>
            <person name="Shu S."/>
            <person name="Flowers D."/>
            <person name="Luo F."/>
            <person name="Wang Y."/>
            <person name="Xia P."/>
            <person name="Barry K."/>
            <person name="Daum C."/>
            <person name="Lipzen A."/>
            <person name="Yoshinaga Y."/>
            <person name="Schmutz J."/>
            <person name="Saski C."/>
            <person name="Vermerris W."/>
            <person name="Kresovich S."/>
        </authorList>
    </citation>
    <scope>NUCLEOTIDE SEQUENCE</scope>
</reference>
<sequence>MEEALGSWFLSFFSSRQAKAHPYLQAQGFTSSTRRCVPTYLLQRAFLHKRRRRRMYWS</sequence>
<dbReference type="Proteomes" id="UP000807115">
    <property type="component" value="Chromosome 2"/>
</dbReference>